<dbReference type="Gene3D" id="3.75.10.10">
    <property type="entry name" value="L-arginine/glycine Amidinotransferase, Chain A"/>
    <property type="match status" value="1"/>
</dbReference>
<evidence type="ECO:0000256" key="1">
    <source>
        <dbReference type="ARBA" id="ARBA00008532"/>
    </source>
</evidence>
<evidence type="ECO:0000256" key="3">
    <source>
        <dbReference type="PIRSR" id="PIRSR633199-1"/>
    </source>
</evidence>
<dbReference type="GO" id="GO:0006525">
    <property type="term" value="P:arginine metabolic process"/>
    <property type="evidence" value="ECO:0007669"/>
    <property type="project" value="TreeGrafter"/>
</dbReference>
<evidence type="ECO:0000313" key="5">
    <source>
        <dbReference type="EMBL" id="RMA81016.1"/>
    </source>
</evidence>
<proteinExistence type="inferred from homology"/>
<organism evidence="5 6">
    <name type="scientific">Umboniibacter marinipuniceus</name>
    <dbReference type="NCBI Taxonomy" id="569599"/>
    <lineage>
        <taxon>Bacteria</taxon>
        <taxon>Pseudomonadati</taxon>
        <taxon>Pseudomonadota</taxon>
        <taxon>Gammaproteobacteria</taxon>
        <taxon>Cellvibrionales</taxon>
        <taxon>Cellvibrionaceae</taxon>
        <taxon>Umboniibacter</taxon>
    </lineage>
</organism>
<comment type="caution">
    <text evidence="5">The sequence shown here is derived from an EMBL/GenBank/DDBJ whole genome shotgun (WGS) entry which is preliminary data.</text>
</comment>
<dbReference type="EMBL" id="REFJ01000002">
    <property type="protein sequence ID" value="RMA81016.1"/>
    <property type="molecule type" value="Genomic_DNA"/>
</dbReference>
<evidence type="ECO:0000256" key="2">
    <source>
        <dbReference type="ARBA" id="ARBA00022801"/>
    </source>
</evidence>
<feature type="active site" description="Nucleophile" evidence="3">
    <location>
        <position position="249"/>
    </location>
</feature>
<dbReference type="GO" id="GO:0045429">
    <property type="term" value="P:positive regulation of nitric oxide biosynthetic process"/>
    <property type="evidence" value="ECO:0007669"/>
    <property type="project" value="TreeGrafter"/>
</dbReference>
<keyword evidence="2" id="KW-0378">Hydrolase</keyword>
<feature type="binding site" evidence="4">
    <location>
        <position position="19"/>
    </location>
    <ligand>
        <name>substrate</name>
    </ligand>
</feature>
<name>A0A3M0A8S7_9GAMM</name>
<sequence>MMFKQAIVRKPSRSISEGLTGADLGTPDYQQSLLQHQSYTNMLTALGLTVTQLPALDDLADATFVEDVALLVDDVAVLTRPGAKSREPEVSFMAETIREFFTEVHTITHPGTLEAGDIMRVENKLYVGLSDRTNEAGVAQLASIFAPHGVDVIRVKMSEMLHLKTGVNYLSNKQMLVCGEFVGHPAFADYECFEIPEGEEYAANSLWINGSVIVPTGFDKTASLIEELGYPVVRVDTTEFRKIDGGLSCLSLRF</sequence>
<feature type="binding site" evidence="4">
    <location>
        <begin position="66"/>
        <end position="67"/>
    </location>
    <ligand>
        <name>substrate</name>
    </ligand>
</feature>
<dbReference type="Proteomes" id="UP000267187">
    <property type="component" value="Unassembled WGS sequence"/>
</dbReference>
<accession>A0A3M0A8S7</accession>
<keyword evidence="6" id="KW-1185">Reference proteome</keyword>
<dbReference type="PANTHER" id="PTHR12737:SF9">
    <property type="entry name" value="DIMETHYLARGININASE"/>
    <property type="match status" value="1"/>
</dbReference>
<feature type="binding site" evidence="4">
    <location>
        <position position="86"/>
    </location>
    <ligand>
        <name>substrate</name>
    </ligand>
</feature>
<evidence type="ECO:0000256" key="4">
    <source>
        <dbReference type="PIRSR" id="PIRSR633199-2"/>
    </source>
</evidence>
<dbReference type="AlphaFoldDB" id="A0A3M0A8S7"/>
<dbReference type="GO" id="GO:0016597">
    <property type="term" value="F:amino acid binding"/>
    <property type="evidence" value="ECO:0007669"/>
    <property type="project" value="TreeGrafter"/>
</dbReference>
<comment type="similarity">
    <text evidence="1">Belongs to the DDAH family.</text>
</comment>
<feature type="binding site" evidence="4">
    <location>
        <position position="61"/>
    </location>
    <ligand>
        <name>substrate</name>
    </ligand>
</feature>
<dbReference type="GO" id="GO:0016403">
    <property type="term" value="F:dimethylargininase activity"/>
    <property type="evidence" value="ECO:0007669"/>
    <property type="project" value="TreeGrafter"/>
</dbReference>
<dbReference type="PANTHER" id="PTHR12737">
    <property type="entry name" value="DIMETHYLARGININE DIMETHYLAMINOHYDROLASE"/>
    <property type="match status" value="1"/>
</dbReference>
<feature type="binding site" evidence="4">
    <location>
        <position position="132"/>
    </location>
    <ligand>
        <name>substrate</name>
    </ligand>
</feature>
<feature type="active site" description="Proton donor" evidence="3">
    <location>
        <position position="162"/>
    </location>
</feature>
<evidence type="ECO:0000313" key="6">
    <source>
        <dbReference type="Proteomes" id="UP000267187"/>
    </source>
</evidence>
<dbReference type="Pfam" id="PF02274">
    <property type="entry name" value="ADI"/>
    <property type="match status" value="1"/>
</dbReference>
<dbReference type="RefSeq" id="WP_245962596.1">
    <property type="nucleotide sequence ID" value="NZ_REFJ01000002.1"/>
</dbReference>
<dbReference type="SUPFAM" id="SSF55909">
    <property type="entry name" value="Pentein"/>
    <property type="match status" value="1"/>
</dbReference>
<dbReference type="GO" id="GO:0000052">
    <property type="term" value="P:citrulline metabolic process"/>
    <property type="evidence" value="ECO:0007669"/>
    <property type="project" value="TreeGrafter"/>
</dbReference>
<gene>
    <name evidence="5" type="ORF">DFR27_0806</name>
</gene>
<reference evidence="5 6" key="1">
    <citation type="submission" date="2018-10" db="EMBL/GenBank/DDBJ databases">
        <title>Genomic Encyclopedia of Type Strains, Phase IV (KMG-IV): sequencing the most valuable type-strain genomes for metagenomic binning, comparative biology and taxonomic classification.</title>
        <authorList>
            <person name="Goeker M."/>
        </authorList>
    </citation>
    <scope>NUCLEOTIDE SEQUENCE [LARGE SCALE GENOMIC DNA]</scope>
    <source>
        <strain evidence="5 6">DSM 25080</strain>
    </source>
</reference>
<protein>
    <submittedName>
        <fullName evidence="5">Dimethylargininase</fullName>
    </submittedName>
</protein>
<dbReference type="InterPro" id="IPR033199">
    <property type="entry name" value="DDAH-like"/>
</dbReference>
<feature type="binding site" evidence="4">
    <location>
        <position position="243"/>
    </location>
    <ligand>
        <name>substrate</name>
    </ligand>
</feature>